<dbReference type="InterPro" id="IPR053714">
    <property type="entry name" value="Iso_Racemase_Enz_sf"/>
</dbReference>
<evidence type="ECO:0000313" key="3">
    <source>
        <dbReference type="Proteomes" id="UP000319014"/>
    </source>
</evidence>
<dbReference type="Proteomes" id="UP000319014">
    <property type="component" value="Unassembled WGS sequence"/>
</dbReference>
<sequence>MKPRIALIHATPIAVGPIHAAFARDWPDADAIDIMDYSLSPDRAQAGEITKALSDRILALAQYGVSTGAQAVLFTCSAFGSAIDHAAAQIAIPVLKPNEAMFQAAMQAGDRIAMIYTFPPAAASMEQEFRDEVARTGSNATLTSILAPGAIEAARAGDIATHDRLVSQVAKGLTGFDAITLAHFSTSTALASVRAVNATPTYASPPAAIAKLKSLLCDMPVAV</sequence>
<dbReference type="Pfam" id="PF01177">
    <property type="entry name" value="Asp_Glu_race"/>
    <property type="match status" value="1"/>
</dbReference>
<protein>
    <recommendedName>
        <fullName evidence="4">Arylsulfatase</fullName>
    </recommendedName>
</protein>
<dbReference type="InterPro" id="IPR015942">
    <property type="entry name" value="Asp/Glu/hydantoin_racemase"/>
</dbReference>
<dbReference type="GO" id="GO:0047661">
    <property type="term" value="F:amino-acid racemase activity"/>
    <property type="evidence" value="ECO:0007669"/>
    <property type="project" value="InterPro"/>
</dbReference>
<dbReference type="Gene3D" id="3.40.50.12500">
    <property type="match status" value="1"/>
</dbReference>
<evidence type="ECO:0000256" key="1">
    <source>
        <dbReference type="ARBA" id="ARBA00038414"/>
    </source>
</evidence>
<organism evidence="2 3">
    <name type="scientific">Paracoccus laeviglucosivorans</name>
    <dbReference type="NCBI Taxonomy" id="1197861"/>
    <lineage>
        <taxon>Bacteria</taxon>
        <taxon>Pseudomonadati</taxon>
        <taxon>Pseudomonadota</taxon>
        <taxon>Alphaproteobacteria</taxon>
        <taxon>Rhodobacterales</taxon>
        <taxon>Paracoccaceae</taxon>
        <taxon>Paracoccus</taxon>
    </lineage>
</organism>
<gene>
    <name evidence="2" type="ORF">SAMN06265221_1472</name>
</gene>
<dbReference type="RefSeq" id="WP_221930503.1">
    <property type="nucleotide sequence ID" value="NZ_FXTK01000047.1"/>
</dbReference>
<comment type="similarity">
    <text evidence="1">Belongs to the HyuE racemase family.</text>
</comment>
<proteinExistence type="inferred from homology"/>
<name>A0A521FVN1_9RHOB</name>
<dbReference type="EMBL" id="FXTK01000047">
    <property type="protein sequence ID" value="SMO99640.1"/>
    <property type="molecule type" value="Genomic_DNA"/>
</dbReference>
<dbReference type="AlphaFoldDB" id="A0A521FVN1"/>
<accession>A0A521FVN1</accession>
<evidence type="ECO:0000313" key="2">
    <source>
        <dbReference type="EMBL" id="SMO99640.1"/>
    </source>
</evidence>
<keyword evidence="3" id="KW-1185">Reference proteome</keyword>
<evidence type="ECO:0008006" key="4">
    <source>
        <dbReference type="Google" id="ProtNLM"/>
    </source>
</evidence>
<reference evidence="2 3" key="1">
    <citation type="submission" date="2017-05" db="EMBL/GenBank/DDBJ databases">
        <authorList>
            <person name="Varghese N."/>
            <person name="Submissions S."/>
        </authorList>
    </citation>
    <scope>NUCLEOTIDE SEQUENCE [LARGE SCALE GENOMIC DNA]</scope>
    <source>
        <strain evidence="2 3">DSM 100094</strain>
    </source>
</reference>